<dbReference type="InterPro" id="IPR013784">
    <property type="entry name" value="Carb-bd-like_fold"/>
</dbReference>
<evidence type="ECO:0000313" key="1">
    <source>
        <dbReference type="EMBL" id="EDM75202.1"/>
    </source>
</evidence>
<dbReference type="EMBL" id="ABCS01000100">
    <property type="protein sequence ID" value="EDM75202.1"/>
    <property type="molecule type" value="Genomic_DNA"/>
</dbReference>
<reference evidence="1 2" key="1">
    <citation type="submission" date="2007-06" db="EMBL/GenBank/DDBJ databases">
        <authorList>
            <person name="Shimkets L."/>
            <person name="Ferriera S."/>
            <person name="Johnson J."/>
            <person name="Kravitz S."/>
            <person name="Beeson K."/>
            <person name="Sutton G."/>
            <person name="Rogers Y.-H."/>
            <person name="Friedman R."/>
            <person name="Frazier M."/>
            <person name="Venter J.C."/>
        </authorList>
    </citation>
    <scope>NUCLEOTIDE SEQUENCE [LARGE SCALE GENOMIC DNA]</scope>
    <source>
        <strain evidence="1 2">SIR-1</strain>
    </source>
</reference>
<gene>
    <name evidence="1" type="ORF">PPSIR1_41034</name>
</gene>
<keyword evidence="2" id="KW-1185">Reference proteome</keyword>
<comment type="caution">
    <text evidence="1">The sequence shown here is derived from an EMBL/GenBank/DDBJ whole genome shotgun (WGS) entry which is preliminary data.</text>
</comment>
<evidence type="ECO:0000313" key="2">
    <source>
        <dbReference type="Proteomes" id="UP000005801"/>
    </source>
</evidence>
<protein>
    <submittedName>
        <fullName evidence="1">Uncharacterized protein</fullName>
    </submittedName>
</protein>
<dbReference type="SUPFAM" id="SSF49452">
    <property type="entry name" value="Starch-binding domain-like"/>
    <property type="match status" value="1"/>
</dbReference>
<organism evidence="1 2">
    <name type="scientific">Plesiocystis pacifica SIR-1</name>
    <dbReference type="NCBI Taxonomy" id="391625"/>
    <lineage>
        <taxon>Bacteria</taxon>
        <taxon>Pseudomonadati</taxon>
        <taxon>Myxococcota</taxon>
        <taxon>Polyangia</taxon>
        <taxon>Nannocystales</taxon>
        <taxon>Nannocystaceae</taxon>
        <taxon>Plesiocystis</taxon>
    </lineage>
</organism>
<dbReference type="Pfam" id="PF13620">
    <property type="entry name" value="CarboxypepD_reg"/>
    <property type="match status" value="1"/>
</dbReference>
<dbReference type="GO" id="GO:0030246">
    <property type="term" value="F:carbohydrate binding"/>
    <property type="evidence" value="ECO:0007669"/>
    <property type="project" value="InterPro"/>
</dbReference>
<accession>A6GG15</accession>
<proteinExistence type="predicted"/>
<dbReference type="Proteomes" id="UP000005801">
    <property type="component" value="Unassembled WGS sequence"/>
</dbReference>
<dbReference type="Gene3D" id="2.60.40.1120">
    <property type="entry name" value="Carboxypeptidase-like, regulatory domain"/>
    <property type="match status" value="1"/>
</dbReference>
<name>A6GG15_9BACT</name>
<sequence>MLAASAVLGLSACAGVSPSPLDQGLLVRDTASLLAPRCVGVDSCLLGHVTDTATAAPVAKASVFLEREAADGEAKVKFTTLTDEQGVFTVSDPPPGSYRMAIYKEASGIELMGMQLGKAGTTVVPVRLVIQ</sequence>
<dbReference type="AlphaFoldDB" id="A6GG15"/>